<dbReference type="InterPro" id="IPR050796">
    <property type="entry name" value="SCF_F-box_component"/>
</dbReference>
<feature type="domain" description="F-box associated beta-propeller type 3" evidence="1">
    <location>
        <begin position="76"/>
        <end position="317"/>
    </location>
</feature>
<dbReference type="InterPro" id="IPR013187">
    <property type="entry name" value="F-box-assoc_dom_typ3"/>
</dbReference>
<comment type="caution">
    <text evidence="2">The sequence shown here is derived from an EMBL/GenBank/DDBJ whole genome shotgun (WGS) entry which is preliminary data.</text>
</comment>
<dbReference type="AlphaFoldDB" id="A0AAV1S4P6"/>
<dbReference type="PANTHER" id="PTHR31672:SF13">
    <property type="entry name" value="F-BOX PROTEIN CPR30-LIKE"/>
    <property type="match status" value="1"/>
</dbReference>
<dbReference type="Pfam" id="PF08268">
    <property type="entry name" value="FBA_3"/>
    <property type="match status" value="1"/>
</dbReference>
<dbReference type="NCBIfam" id="TIGR01640">
    <property type="entry name" value="F_box_assoc_1"/>
    <property type="match status" value="1"/>
</dbReference>
<reference evidence="2 3" key="1">
    <citation type="submission" date="2024-01" db="EMBL/GenBank/DDBJ databases">
        <authorList>
            <person name="Waweru B."/>
        </authorList>
    </citation>
    <scope>NUCLEOTIDE SEQUENCE [LARGE SCALE GENOMIC DNA]</scope>
</reference>
<evidence type="ECO:0000259" key="1">
    <source>
        <dbReference type="Pfam" id="PF08268"/>
    </source>
</evidence>
<gene>
    <name evidence="2" type="ORF">DCAF_LOCUS18060</name>
</gene>
<keyword evidence="3" id="KW-1185">Reference proteome</keyword>
<organism evidence="2 3">
    <name type="scientific">Dovyalis caffra</name>
    <dbReference type="NCBI Taxonomy" id="77055"/>
    <lineage>
        <taxon>Eukaryota</taxon>
        <taxon>Viridiplantae</taxon>
        <taxon>Streptophyta</taxon>
        <taxon>Embryophyta</taxon>
        <taxon>Tracheophyta</taxon>
        <taxon>Spermatophyta</taxon>
        <taxon>Magnoliopsida</taxon>
        <taxon>eudicotyledons</taxon>
        <taxon>Gunneridae</taxon>
        <taxon>Pentapetalae</taxon>
        <taxon>rosids</taxon>
        <taxon>fabids</taxon>
        <taxon>Malpighiales</taxon>
        <taxon>Salicaceae</taxon>
        <taxon>Flacourtieae</taxon>
        <taxon>Dovyalis</taxon>
    </lineage>
</organism>
<dbReference type="InterPro" id="IPR017451">
    <property type="entry name" value="F-box-assoc_interact_dom"/>
</dbReference>
<dbReference type="PANTHER" id="PTHR31672">
    <property type="entry name" value="BNACNNG10540D PROTEIN"/>
    <property type="match status" value="1"/>
</dbReference>
<accession>A0AAV1S4P6</accession>
<dbReference type="Proteomes" id="UP001314170">
    <property type="component" value="Unassembled WGS sequence"/>
</dbReference>
<proteinExistence type="predicted"/>
<evidence type="ECO:0000313" key="2">
    <source>
        <dbReference type="EMBL" id="CAK7345032.1"/>
    </source>
</evidence>
<evidence type="ECO:0000313" key="3">
    <source>
        <dbReference type="Proteomes" id="UP001314170"/>
    </source>
</evidence>
<protein>
    <recommendedName>
        <fullName evidence="1">F-box associated beta-propeller type 3 domain-containing protein</fullName>
    </recommendedName>
</protein>
<name>A0AAV1S4P6_9ROSI</name>
<dbReference type="EMBL" id="CAWUPB010001166">
    <property type="protein sequence ID" value="CAK7345032.1"/>
    <property type="molecule type" value="Genomic_DNA"/>
</dbReference>
<sequence length="347" mass="39723">MVTTEIFVGSLVTLNSGGCGDGGGGKIDGKRMHKRKRIQEEKGLNYDSFDSGSQTDMEDGVQYKRSGKYYISPKIALWNPSTKKFHILPFTPIRVTTWSPLYGIRDDLKVQYAFGHDSVKDDYKVLRIVLRIPAMVDPDEFILQVMVYSLRGDSWRAIVAPNYLRFIVGLEYVLVCDAFHWLLIQGQYQLNIVAFDIQREEYYTVPLPNLESNSAPSCRNLSVIGQWLCLTSTNAGIGNVDIWVMKEYGVKESWVKLFLLDQSSSEYYSTVRYNLVPFAYVKDSDDHKVLLKVLFDQSLMWYDLRSKTYEHVEIPGAPWIFHACSFVGSLVSPLPPMKKQIKDMSRT</sequence>